<dbReference type="Gene3D" id="1.25.10.10">
    <property type="entry name" value="Leucine-rich Repeat Variant"/>
    <property type="match status" value="1"/>
</dbReference>
<feature type="region of interest" description="Disordered" evidence="1">
    <location>
        <begin position="214"/>
        <end position="233"/>
    </location>
</feature>
<organism evidence="2">
    <name type="scientific">Timema shepardi</name>
    <name type="common">Walking stick</name>
    <dbReference type="NCBI Taxonomy" id="629360"/>
    <lineage>
        <taxon>Eukaryota</taxon>
        <taxon>Metazoa</taxon>
        <taxon>Ecdysozoa</taxon>
        <taxon>Arthropoda</taxon>
        <taxon>Hexapoda</taxon>
        <taxon>Insecta</taxon>
        <taxon>Pterygota</taxon>
        <taxon>Neoptera</taxon>
        <taxon>Polyneoptera</taxon>
        <taxon>Phasmatodea</taxon>
        <taxon>Timematodea</taxon>
        <taxon>Timematoidea</taxon>
        <taxon>Timematidae</taxon>
        <taxon>Timema</taxon>
    </lineage>
</organism>
<dbReference type="InterPro" id="IPR011989">
    <property type="entry name" value="ARM-like"/>
</dbReference>
<accession>A0A7R9AUA4</accession>
<dbReference type="GO" id="GO:0005802">
    <property type="term" value="C:trans-Golgi network"/>
    <property type="evidence" value="ECO:0007669"/>
    <property type="project" value="InterPro"/>
</dbReference>
<sequence length="1098" mass="122187">MRHAQAPCSDMEVQTDNLPSDTQLQQLLEKRELEQRLWSSESRMEEVSNLTTPGSDVGGVITENISTHSDTPERFELIDAEMKGGEDLDNSRYRLMDALLESVPRHIHLHGLVPELHQHHYQSPQSTGPPPLPVYTSENEMLVVQSFVASPKKSTSKAYMELDVSEGLGIAFESSPKKSTSKAYMELDVSVRVEDDGSAVVSLAGTDVGWTRVSQAGAGTGHSPPTPAGSSDENLAALLNTPISRSVPAPFQKEVLARCFVTSRPQDGNFIEEILNDGISEERLVYILGQSLPRIIPNVILNKREELLPLIISTIHLHPEASERDKLLHLLFNLKKRPHEEERRMILTGIVGIARCSGLSLVENEILPQCWEQISHKHLERRLLVAESCSALAPYVSSSIRNSLMLSMLQQMLLEDKDEMVREVVVRSLALIVTFMDDKDKYYQINSSCCPLLTLPPFSSITLPSNFEPGAANPCEELSMTALDDPSPSVVGSATRILLPVLAKWSLELDRLQASLITHLIQRLKSQTKPSPVESPGKQGLDSDQQMAWTLTVIQTLLPYLVMSVVAVEPVLSTITSDTTIVEPSEVFDLNNGLTNPAIFYEGEYPVSLILGAFDSYVDKEWQEGWPQMDWITSTLLPELLDVLNCTQVNRELVVATFIKMFRYISAGFGRAFIKHKVKPVFAERLQILEKSLTDSRSSIWPSLTIIPVYLVGILAARRDQEFTDELEGLLKRFVCALPVCGAPIHTLEVTIRCLCENTALHETVLAALWEGVVHPRAPVRSSAAILFVSVIGHVSEVLVASRIAPALVTLASDPDILAHIRRDTDKSTAQVAVNTSADVTVAKQQLSIAQIELLGDYLCRANYTVVCISHPSHQVLQQLGSIVYESYHQVQAGHGNRLPERKWGWKVKREKYQAVLITLPQHWNIRSILYGAIVKLVVKGIAIAEKVVFIAKQFVVHVLVSLAPIDWRMTLMMTSTRSNDDSHDELESFDIQEEKVSLPDPINPNSVRTSTIPAFGSLITNTTMKEVQDKTYMQLQSFLSDPSTRDNHTMLVQLVVTMGHIVSSCETWFREEVTTQLFDSVVWGPANTLYSHYPAVQ</sequence>
<dbReference type="EMBL" id="OC001825">
    <property type="protein sequence ID" value="CAD7260740.1"/>
    <property type="molecule type" value="Genomic_DNA"/>
</dbReference>
<name>A0A7R9AUA4_TIMSH</name>
<dbReference type="PANTHER" id="PTHR32059">
    <property type="entry name" value="RAB11-BINDING PROTEIN RELCH"/>
    <property type="match status" value="1"/>
</dbReference>
<reference evidence="2" key="1">
    <citation type="submission" date="2020-11" db="EMBL/GenBank/DDBJ databases">
        <authorList>
            <person name="Tran Van P."/>
        </authorList>
    </citation>
    <scope>NUCLEOTIDE SEQUENCE</scope>
</reference>
<protein>
    <submittedName>
        <fullName evidence="2">Uncharacterized protein</fullName>
    </submittedName>
</protein>
<dbReference type="GO" id="GO:0032367">
    <property type="term" value="P:intracellular cholesterol transport"/>
    <property type="evidence" value="ECO:0007669"/>
    <property type="project" value="InterPro"/>
</dbReference>
<dbReference type="InterPro" id="IPR040362">
    <property type="entry name" value="RELCH"/>
</dbReference>
<dbReference type="AlphaFoldDB" id="A0A7R9AUA4"/>
<dbReference type="InterPro" id="IPR016024">
    <property type="entry name" value="ARM-type_fold"/>
</dbReference>
<dbReference type="PANTHER" id="PTHR32059:SF0">
    <property type="entry name" value="RAB11-BINDING PROTEIN RELCH"/>
    <property type="match status" value="1"/>
</dbReference>
<gene>
    <name evidence="2" type="ORF">TSIB3V08_LOCUS4901</name>
</gene>
<evidence type="ECO:0000313" key="2">
    <source>
        <dbReference type="EMBL" id="CAD7260740.1"/>
    </source>
</evidence>
<dbReference type="SUPFAM" id="SSF48371">
    <property type="entry name" value="ARM repeat"/>
    <property type="match status" value="1"/>
</dbReference>
<evidence type="ECO:0000256" key="1">
    <source>
        <dbReference type="SAM" id="MobiDB-lite"/>
    </source>
</evidence>
<proteinExistence type="predicted"/>
<dbReference type="GO" id="GO:0055037">
    <property type="term" value="C:recycling endosome"/>
    <property type="evidence" value="ECO:0007669"/>
    <property type="project" value="TreeGrafter"/>
</dbReference>